<name>A0A0B0H8J9_SOVGS</name>
<evidence type="ECO:0000256" key="1">
    <source>
        <dbReference type="SAM" id="SignalP"/>
    </source>
</evidence>
<evidence type="ECO:0000313" key="4">
    <source>
        <dbReference type="Proteomes" id="UP000030856"/>
    </source>
</evidence>
<dbReference type="eggNOG" id="COG3658">
    <property type="taxonomic scope" value="Bacteria"/>
</dbReference>
<dbReference type="Pfam" id="PF09626">
    <property type="entry name" value="DHC"/>
    <property type="match status" value="1"/>
</dbReference>
<evidence type="ECO:0000313" key="3">
    <source>
        <dbReference type="EMBL" id="OOY34635.1"/>
    </source>
</evidence>
<feature type="chain" id="PRO_5010611195" evidence="1">
    <location>
        <begin position="27"/>
        <end position="193"/>
    </location>
</feature>
<evidence type="ECO:0000313" key="5">
    <source>
        <dbReference type="Proteomes" id="UP000190962"/>
    </source>
</evidence>
<dbReference type="STRING" id="2340.JV46_08920"/>
<gene>
    <name evidence="3" type="ORF">BOV88_09290</name>
    <name evidence="2" type="ORF">JV46_08920</name>
</gene>
<evidence type="ECO:0000313" key="2">
    <source>
        <dbReference type="EMBL" id="KHF24977.1"/>
    </source>
</evidence>
<keyword evidence="1" id="KW-0732">Signal</keyword>
<accession>A0A0B0H8J9</accession>
<dbReference type="AlphaFoldDB" id="A0A0B0H8J9"/>
<sequence>MKTFIFSTAALALVGTLLVGVQTVFSDDDGRYEGRGYWERDMMRSTGVTSKPNPLYQEECGSCHMAYPPGLLPSASWRKMMGNLEDHFGDNAQLDDDVSQQLTEFLVANSASNSNDRRSRAFEYGSDYPDTMIPLRITDLPYFRHEHNEIPRWVLKRAGIGSLSECSACHQNAEKGWFNEHDIYIKGIGRWDD</sequence>
<dbReference type="RefSeq" id="WP_043117208.1">
    <property type="nucleotide sequence ID" value="NZ_JRAA01000002.1"/>
</dbReference>
<comment type="caution">
    <text evidence="2">The sequence shown here is derived from an EMBL/GenBank/DDBJ whole genome shotgun (WGS) entry which is preliminary data.</text>
</comment>
<dbReference type="Proteomes" id="UP000190962">
    <property type="component" value="Unassembled WGS sequence"/>
</dbReference>
<dbReference type="Proteomes" id="UP000030856">
    <property type="component" value="Unassembled WGS sequence"/>
</dbReference>
<dbReference type="GeneID" id="86992216"/>
<keyword evidence="4" id="KW-1185">Reference proteome</keyword>
<dbReference type="InterPro" id="IPR018588">
    <property type="entry name" value="Dihaem_cytochrome-c"/>
</dbReference>
<reference evidence="2 4" key="1">
    <citation type="journal article" date="2014" name="BMC Genomics">
        <title>The genome of the intracellular bacterium of the coastal bivalve, Solemya velum: a blueprint for thriving in and out of symbiosis.</title>
        <authorList>
            <person name="Dmytrenko O."/>
            <person name="Russell S.L."/>
            <person name="Loo W.T."/>
            <person name="Fontanez K.M."/>
            <person name="Liao L."/>
            <person name="Roeselers G."/>
            <person name="Sharma R."/>
            <person name="Stewart F.J."/>
            <person name="Newton I.L."/>
            <person name="Woyke T."/>
            <person name="Wu D."/>
            <person name="Lang J.M."/>
            <person name="Eisen J.A."/>
            <person name="Cavanaugh C.M."/>
        </authorList>
    </citation>
    <scope>NUCLEOTIDE SEQUENCE [LARGE SCALE GENOMIC DNA]</scope>
    <source>
        <strain evidence="2 4">WH</strain>
    </source>
</reference>
<dbReference type="OrthoDB" id="5296814at2"/>
<dbReference type="EMBL" id="MPNX01000013">
    <property type="protein sequence ID" value="OOY34635.1"/>
    <property type="molecule type" value="Genomic_DNA"/>
</dbReference>
<dbReference type="EMBL" id="JRAA01000002">
    <property type="protein sequence ID" value="KHF24977.1"/>
    <property type="molecule type" value="Genomic_DNA"/>
</dbReference>
<dbReference type="PATRIC" id="fig|2340.3.peg.1613"/>
<organism evidence="2 4">
    <name type="scientific">Solemya velum gill symbiont</name>
    <dbReference type="NCBI Taxonomy" id="2340"/>
    <lineage>
        <taxon>Bacteria</taxon>
        <taxon>Pseudomonadati</taxon>
        <taxon>Pseudomonadota</taxon>
        <taxon>Gammaproteobacteria</taxon>
        <taxon>sulfur-oxidizing symbionts</taxon>
    </lineage>
</organism>
<reference evidence="3 5" key="2">
    <citation type="submission" date="2016-11" db="EMBL/GenBank/DDBJ databases">
        <title>Mixed transmission modes and dynamic genome evolution in an obligate animal-bacterial symbiosis.</title>
        <authorList>
            <person name="Russell S.L."/>
            <person name="Corbett-Detig R.B."/>
            <person name="Cavanaugh C.M."/>
        </authorList>
    </citation>
    <scope>NUCLEOTIDE SEQUENCE [LARGE SCALE GENOMIC DNA]</scope>
    <source>
        <strain evidence="3">MA-KB16</strain>
    </source>
</reference>
<feature type="signal peptide" evidence="1">
    <location>
        <begin position="1"/>
        <end position="26"/>
    </location>
</feature>
<protein>
    <submittedName>
        <fullName evidence="2">Dihem cytochrome c</fullName>
    </submittedName>
</protein>
<proteinExistence type="predicted"/>